<dbReference type="EMBL" id="JAKLTR010000004">
    <property type="protein sequence ID" value="MCG2614324.1"/>
    <property type="molecule type" value="Genomic_DNA"/>
</dbReference>
<name>A0ABS9KPU3_9BACT</name>
<dbReference type="Proteomes" id="UP001165367">
    <property type="component" value="Unassembled WGS sequence"/>
</dbReference>
<proteinExistence type="predicted"/>
<organism evidence="2 3">
    <name type="scientific">Terrimonas ginsenosidimutans</name>
    <dbReference type="NCBI Taxonomy" id="2908004"/>
    <lineage>
        <taxon>Bacteria</taxon>
        <taxon>Pseudomonadati</taxon>
        <taxon>Bacteroidota</taxon>
        <taxon>Chitinophagia</taxon>
        <taxon>Chitinophagales</taxon>
        <taxon>Chitinophagaceae</taxon>
        <taxon>Terrimonas</taxon>
    </lineage>
</organism>
<gene>
    <name evidence="2" type="ORF">LZZ85_08520</name>
</gene>
<keyword evidence="1" id="KW-0812">Transmembrane</keyword>
<feature type="transmembrane region" description="Helical" evidence="1">
    <location>
        <begin position="220"/>
        <end position="240"/>
    </location>
</feature>
<feature type="transmembrane region" description="Helical" evidence="1">
    <location>
        <begin position="45"/>
        <end position="72"/>
    </location>
</feature>
<evidence type="ECO:0000313" key="3">
    <source>
        <dbReference type="Proteomes" id="UP001165367"/>
    </source>
</evidence>
<feature type="transmembrane region" description="Helical" evidence="1">
    <location>
        <begin position="188"/>
        <end position="208"/>
    </location>
</feature>
<accession>A0ABS9KPU3</accession>
<keyword evidence="1" id="KW-1133">Transmembrane helix</keyword>
<keyword evidence="3" id="KW-1185">Reference proteome</keyword>
<comment type="caution">
    <text evidence="2">The sequence shown here is derived from an EMBL/GenBank/DDBJ whole genome shotgun (WGS) entry which is preliminary data.</text>
</comment>
<sequence length="242" mass="26593">MQVFKINRDGINVLKKQMLNRIIPLMSVVMIGAVIVSISNSKEKIAGSGITTFLIMIVFIALAFGAGIYSAIRKQKALLESYTLTITNNLITREQLNTPTISIYFNDINSIIKTKKGAFLIKGRNSGDLIFIPPQIDNVSTLEALLSQIRPFSEKSSTSLLEKYQGLVLLLTIGLMLCVYGVNNKIVVVVAGTGLVALMTWSFIKTITSKNINSKTKRSMWWILVVLASVIAVMAMKLSAMS</sequence>
<dbReference type="RefSeq" id="WP_237870632.1">
    <property type="nucleotide sequence ID" value="NZ_JAKLTR010000004.1"/>
</dbReference>
<protein>
    <recommendedName>
        <fullName evidence="4">YcxB-like protein domain-containing protein</fullName>
    </recommendedName>
</protein>
<evidence type="ECO:0000256" key="1">
    <source>
        <dbReference type="SAM" id="Phobius"/>
    </source>
</evidence>
<evidence type="ECO:0000313" key="2">
    <source>
        <dbReference type="EMBL" id="MCG2614324.1"/>
    </source>
</evidence>
<evidence type="ECO:0008006" key="4">
    <source>
        <dbReference type="Google" id="ProtNLM"/>
    </source>
</evidence>
<reference evidence="2" key="1">
    <citation type="submission" date="2022-01" db="EMBL/GenBank/DDBJ databases">
        <authorList>
            <person name="Jo J.-H."/>
            <person name="Im W.-T."/>
        </authorList>
    </citation>
    <scope>NUCLEOTIDE SEQUENCE</scope>
    <source>
        <strain evidence="2">NA20</strain>
    </source>
</reference>
<keyword evidence="1" id="KW-0472">Membrane</keyword>
<feature type="transmembrane region" description="Helical" evidence="1">
    <location>
        <begin position="21"/>
        <end position="39"/>
    </location>
</feature>